<dbReference type="GO" id="GO:0032784">
    <property type="term" value="P:regulation of DNA-templated transcription elongation"/>
    <property type="evidence" value="ECO:0007669"/>
    <property type="project" value="InterPro"/>
</dbReference>
<keyword evidence="2" id="KW-0251">Elongation factor</keyword>
<dbReference type="Pfam" id="PF01272">
    <property type="entry name" value="GreA_GreB"/>
    <property type="match status" value="1"/>
</dbReference>
<dbReference type="OrthoDB" id="5118809at2"/>
<dbReference type="InterPro" id="IPR001437">
    <property type="entry name" value="Tscrpt_elong_fac_GreA/B_C"/>
</dbReference>
<keyword evidence="3" id="KW-1185">Reference proteome</keyword>
<dbReference type="STRING" id="1210090.GCA_001613185_06354"/>
<dbReference type="GO" id="GO:0003677">
    <property type="term" value="F:DNA binding"/>
    <property type="evidence" value="ECO:0007669"/>
    <property type="project" value="InterPro"/>
</dbReference>
<dbReference type="InterPro" id="IPR023459">
    <property type="entry name" value="Tscrpt_elong_fac_GreA/B_fam"/>
</dbReference>
<dbReference type="InterPro" id="IPR036953">
    <property type="entry name" value="GreA/GreB_C_sf"/>
</dbReference>
<dbReference type="Proteomes" id="UP000252586">
    <property type="component" value="Unassembled WGS sequence"/>
</dbReference>
<keyword evidence="2" id="KW-0648">Protein biosynthesis</keyword>
<evidence type="ECO:0000313" key="3">
    <source>
        <dbReference type="Proteomes" id="UP000252586"/>
    </source>
</evidence>
<dbReference type="Gene3D" id="3.10.50.30">
    <property type="entry name" value="Transcription elongation factor, GreA/GreB, C-terminal domain"/>
    <property type="match status" value="1"/>
</dbReference>
<evidence type="ECO:0000313" key="2">
    <source>
        <dbReference type="EMBL" id="RBO97051.1"/>
    </source>
</evidence>
<gene>
    <name evidence="2" type="ORF">DFR74_1011070</name>
</gene>
<dbReference type="EMBL" id="QNRE01000001">
    <property type="protein sequence ID" value="RBO97051.1"/>
    <property type="molecule type" value="Genomic_DNA"/>
</dbReference>
<dbReference type="InterPro" id="IPR018151">
    <property type="entry name" value="TF_GreA/GreB_CS"/>
</dbReference>
<organism evidence="2 3">
    <name type="scientific">Nocardia puris</name>
    <dbReference type="NCBI Taxonomy" id="208602"/>
    <lineage>
        <taxon>Bacteria</taxon>
        <taxon>Bacillati</taxon>
        <taxon>Actinomycetota</taxon>
        <taxon>Actinomycetes</taxon>
        <taxon>Mycobacteriales</taxon>
        <taxon>Nocardiaceae</taxon>
        <taxon>Nocardia</taxon>
    </lineage>
</organism>
<name>A0A366E3V4_9NOCA</name>
<feature type="domain" description="Transcription elongation factor GreA/GreB C-terminal" evidence="1">
    <location>
        <begin position="69"/>
        <end position="139"/>
    </location>
</feature>
<dbReference type="AlphaFoldDB" id="A0A366E3V4"/>
<reference evidence="2 3" key="1">
    <citation type="submission" date="2018-06" db="EMBL/GenBank/DDBJ databases">
        <title>Genomic Encyclopedia of Type Strains, Phase IV (KMG-IV): sequencing the most valuable type-strain genomes for metagenomic binning, comparative biology and taxonomic classification.</title>
        <authorList>
            <person name="Goeker M."/>
        </authorList>
    </citation>
    <scope>NUCLEOTIDE SEQUENCE [LARGE SCALE GENOMIC DNA]</scope>
    <source>
        <strain evidence="2 3">DSM 44599</strain>
    </source>
</reference>
<dbReference type="PIRSF" id="PIRSF006092">
    <property type="entry name" value="GreA_GreB"/>
    <property type="match status" value="1"/>
</dbReference>
<dbReference type="GO" id="GO:0070063">
    <property type="term" value="F:RNA polymerase binding"/>
    <property type="evidence" value="ECO:0007669"/>
    <property type="project" value="InterPro"/>
</dbReference>
<evidence type="ECO:0000259" key="1">
    <source>
        <dbReference type="Pfam" id="PF01272"/>
    </source>
</evidence>
<protein>
    <submittedName>
        <fullName evidence="2">GreA/GreB family elongation factor</fullName>
    </submittedName>
</protein>
<dbReference type="PROSITE" id="PS00830">
    <property type="entry name" value="GREAB_2"/>
    <property type="match status" value="1"/>
</dbReference>
<dbReference type="RefSeq" id="WP_067513933.1">
    <property type="nucleotide sequence ID" value="NZ_CP107943.1"/>
</dbReference>
<proteinExistence type="predicted"/>
<accession>A0A366E3V4</accession>
<sequence length="155" mass="16466">MTPVWLTPHAREQLQAELAGLLAADHAEDAHTADDDPAAALYRRRTRIGQIQDLLTNAVVGEDPPDDGIAEPGMVLTVRYDGTDDTETFLLGTRGADGSHLEIYSPDSPLGAALVGARRGERRSYTVPNGARVHVTLLDAVPYGRVAGAAVSRDG</sequence>
<dbReference type="SUPFAM" id="SSF54534">
    <property type="entry name" value="FKBP-like"/>
    <property type="match status" value="1"/>
</dbReference>
<comment type="caution">
    <text evidence="2">The sequence shown here is derived from an EMBL/GenBank/DDBJ whole genome shotgun (WGS) entry which is preliminary data.</text>
</comment>
<dbReference type="GO" id="GO:0003746">
    <property type="term" value="F:translation elongation factor activity"/>
    <property type="evidence" value="ECO:0007669"/>
    <property type="project" value="UniProtKB-KW"/>
</dbReference>